<dbReference type="Pfam" id="PF09956">
    <property type="entry name" value="Phage_cement_2"/>
    <property type="match status" value="1"/>
</dbReference>
<dbReference type="InterPro" id="IPR011231">
    <property type="entry name" value="Phage_VT1-Sakai_H0018"/>
</dbReference>
<dbReference type="AlphaFoldDB" id="A0A1H2SSI0"/>
<name>A0A1H2SSI0_9RHOB</name>
<accession>A0A1H2SSI0</accession>
<organism evidence="1 2">
    <name type="scientific">Paracoccus sanguinis</name>
    <dbReference type="NCBI Taxonomy" id="1545044"/>
    <lineage>
        <taxon>Bacteria</taxon>
        <taxon>Pseudomonadati</taxon>
        <taxon>Pseudomonadota</taxon>
        <taxon>Alphaproteobacteria</taxon>
        <taxon>Rhodobacterales</taxon>
        <taxon>Paracoccaceae</taxon>
        <taxon>Paracoccus</taxon>
    </lineage>
</organism>
<proteinExistence type="predicted"/>
<evidence type="ECO:0000313" key="2">
    <source>
        <dbReference type="Proteomes" id="UP000182944"/>
    </source>
</evidence>
<dbReference type="Proteomes" id="UP000182944">
    <property type="component" value="Unassembled WGS sequence"/>
</dbReference>
<dbReference type="EMBL" id="FNNA01000001">
    <property type="protein sequence ID" value="SDW34550.1"/>
    <property type="molecule type" value="Genomic_DNA"/>
</dbReference>
<protein>
    <submittedName>
        <fullName evidence="1">Uncharacterized conserved protein</fullName>
    </submittedName>
</protein>
<reference evidence="2" key="1">
    <citation type="submission" date="2016-10" db="EMBL/GenBank/DDBJ databases">
        <authorList>
            <person name="Varghese N."/>
            <person name="Submissions S."/>
        </authorList>
    </citation>
    <scope>NUCLEOTIDE SEQUENCE [LARGE SCALE GENOMIC DNA]</scope>
    <source>
        <strain evidence="2">DSM 29303</strain>
    </source>
</reference>
<keyword evidence="2" id="KW-1185">Reference proteome</keyword>
<dbReference type="RefSeq" id="WP_170835575.1">
    <property type="nucleotide sequence ID" value="NZ_FNNA01000001.1"/>
</dbReference>
<dbReference type="STRING" id="1545044.SAMN05444276_101717"/>
<sequence>MTSIPTLTLTIIARSPLEAGDLVGFDDQRTLAPDHPVKGMALHPADAGDPVSVVVIGAIRCRARGSIRAGQWVVSATGGSVAEAPSGAANPIGRALHAAADLATVMVVLGAAPGGSSDVVGAPTALRSALSPSAQVIHSGHSLTDAYNRLRRVHAAVFARPWEDQTFATIPGSATRWRWDNYDPAFPNPRDDMADFDSLVITERGLDVVGVAPIDHPTFLEDIFYELRFADRAVSAGAEVILWSIWPSHQWSDWQGILADYHNRFRVRADYLTWKLRQLYPGWTGRVWIAPGHRLIEHLTTQLPPGVPTFQSLFVDDIHPGEALNHGLSILVEAMLYRTAPAGWPASDRPAAMTAEQEDWFRAAAWAILQDYEPAGFGGAAGSAAVWDGHDWYPGVTTPAQLEAARFEDGVAHTGGGSAAPWPVGVPALLRWTAAEQAGPAMSGTMPTVEGGVLAFAAGASALEGAVDGSFADCEIFAAIRVPAGANANEPFVALAATAGAMWWNGAYQGLLYNGWVNGWQCRTSSGGVVAEAYLSNSTASWEVTSVRFEAHSPSIHVGTRMASAAFAGPGFTPAVLRIGHEGLPRVEVAALAVVQGPITGEQRAAILSWARGLIPV</sequence>
<evidence type="ECO:0000313" key="1">
    <source>
        <dbReference type="EMBL" id="SDW34550.1"/>
    </source>
</evidence>
<gene>
    <name evidence="1" type="ORF">SAMN05444276_101717</name>
</gene>